<organism evidence="3">
    <name type="scientific">uncultured Thermomicrobiales bacterium</name>
    <dbReference type="NCBI Taxonomy" id="1645740"/>
    <lineage>
        <taxon>Bacteria</taxon>
        <taxon>Pseudomonadati</taxon>
        <taxon>Thermomicrobiota</taxon>
        <taxon>Thermomicrobia</taxon>
        <taxon>Thermomicrobiales</taxon>
        <taxon>environmental samples</taxon>
    </lineage>
</organism>
<dbReference type="Gene3D" id="2.60.40.1240">
    <property type="match status" value="1"/>
</dbReference>
<feature type="region of interest" description="Disordered" evidence="2">
    <location>
        <begin position="316"/>
        <end position="493"/>
    </location>
</feature>
<evidence type="ECO:0000256" key="1">
    <source>
        <dbReference type="ARBA" id="ARBA00022729"/>
    </source>
</evidence>
<dbReference type="EMBL" id="CADCWF010000204">
    <property type="protein sequence ID" value="CAA9565706.1"/>
    <property type="molecule type" value="Genomic_DNA"/>
</dbReference>
<evidence type="ECO:0000313" key="3">
    <source>
        <dbReference type="EMBL" id="CAA9565706.1"/>
    </source>
</evidence>
<feature type="compositionally biased region" description="Low complexity" evidence="2">
    <location>
        <begin position="470"/>
        <end position="493"/>
    </location>
</feature>
<name>A0A6J4V0L5_9BACT</name>
<dbReference type="AlphaFoldDB" id="A0A6J4V0L5"/>
<protein>
    <recommendedName>
        <fullName evidence="4">DUF4352 domain-containing protein</fullName>
    </recommendedName>
</protein>
<sequence>MREQDESIVPHQATPLVGRPRGAAWRALQADGVVWEGQVFLVGGDLDLAARMIVTHRRLAFARGGEIVLDVARPWLRPAPYLRRDGTVLLSIVPPGARYGEPPETVALRMREGQPAAGHLVAMLAGSGARHVPADLDALEAIIRPALPQHPGSAHQLPAGDWPNAPVASPGAPLVRRPETSTTTPSPGLALAGPLEPAWSNPDPAPDPNSEPVVRQSAAPVASGRDRDWNLPMREHVVPRGQRRSRWGWALRLTGLVGLLSTAAAFGAGRIPSPLDSFGTAGQRPTATTLVGTTTAGPTLIAQGAAEQTAMALGVGGPDRGVAPAERAASQGERSPVEVGRGSLAAPAAPVPTAPPPAVIAMTGAETAAAGDDSRAAAQVETETPDATPTRPAGAETVAPGPTATREATAVPAAEPTVATAPEAEPTAAPAPDPTTPPAPTSVPATAEPQPTPTVAAPTEAPAPTPVPEPTAAQTSAPAAIDTPATASPATASPEAALAFAPRLAVGGRTLPAFGLPPSTDGNWLVVVVDAANAGDEPASVALDAFRLRADDGTESPIDPGADLVASIVGMEEAGGDGDTVELGPDEARRLLLLFQVDPAASGLELLVGEATVDLTDALAAGGDVSDLPEEPSAP</sequence>
<feature type="region of interest" description="Disordered" evidence="2">
    <location>
        <begin position="150"/>
        <end position="227"/>
    </location>
</feature>
<keyword evidence="1" id="KW-0732">Signal</keyword>
<gene>
    <name evidence="3" type="ORF">AVDCRST_MAG59-3006</name>
</gene>
<dbReference type="InterPro" id="IPR029050">
    <property type="entry name" value="Immunoprotect_excell_Ig-like"/>
</dbReference>
<feature type="compositionally biased region" description="Pro residues" evidence="2">
    <location>
        <begin position="429"/>
        <end position="441"/>
    </location>
</feature>
<feature type="compositionally biased region" description="Pro residues" evidence="2">
    <location>
        <begin position="349"/>
        <end position="358"/>
    </location>
</feature>
<feature type="compositionally biased region" description="Low complexity" evidence="2">
    <location>
        <begin position="442"/>
        <end position="460"/>
    </location>
</feature>
<evidence type="ECO:0008006" key="4">
    <source>
        <dbReference type="Google" id="ProtNLM"/>
    </source>
</evidence>
<feature type="compositionally biased region" description="Low complexity" evidence="2">
    <location>
        <begin position="402"/>
        <end position="428"/>
    </location>
</feature>
<accession>A0A6J4V0L5</accession>
<reference evidence="3" key="1">
    <citation type="submission" date="2020-02" db="EMBL/GenBank/DDBJ databases">
        <authorList>
            <person name="Meier V. D."/>
        </authorList>
    </citation>
    <scope>NUCLEOTIDE SEQUENCE</scope>
    <source>
        <strain evidence="3">AVDCRST_MAG59</strain>
    </source>
</reference>
<evidence type="ECO:0000256" key="2">
    <source>
        <dbReference type="SAM" id="MobiDB-lite"/>
    </source>
</evidence>
<proteinExistence type="predicted"/>